<proteinExistence type="predicted"/>
<feature type="compositionally biased region" description="Low complexity" evidence="1">
    <location>
        <begin position="43"/>
        <end position="53"/>
    </location>
</feature>
<sequence length="134" mass="13315">MAGPVAASGAPGASVAAPVAAAAAPWATEDAPVARAPAPPARSPLAARSVRAPSDARAKPSRAEPRPTSTLATACWLTVEETAVCTCDIASRPSVDARNELASLYVTISSAAVGSAPPADAIFEEKSVGIVRAK</sequence>
<comment type="caution">
    <text evidence="2">The sequence shown here is derived from an EMBL/GenBank/DDBJ whole genome shotgun (WGS) entry which is preliminary data.</text>
</comment>
<evidence type="ECO:0000313" key="2">
    <source>
        <dbReference type="EMBL" id="OIQ79217.1"/>
    </source>
</evidence>
<protein>
    <submittedName>
        <fullName evidence="2">Uncharacterized protein</fullName>
    </submittedName>
</protein>
<dbReference type="EMBL" id="MLJW01001254">
    <property type="protein sequence ID" value="OIQ79217.1"/>
    <property type="molecule type" value="Genomic_DNA"/>
</dbReference>
<feature type="compositionally biased region" description="Basic and acidic residues" evidence="1">
    <location>
        <begin position="54"/>
        <end position="65"/>
    </location>
</feature>
<dbReference type="AlphaFoldDB" id="A0A1J5Q683"/>
<organism evidence="2">
    <name type="scientific">mine drainage metagenome</name>
    <dbReference type="NCBI Taxonomy" id="410659"/>
    <lineage>
        <taxon>unclassified sequences</taxon>
        <taxon>metagenomes</taxon>
        <taxon>ecological metagenomes</taxon>
    </lineage>
</organism>
<gene>
    <name evidence="2" type="ORF">GALL_390570</name>
</gene>
<feature type="region of interest" description="Disordered" evidence="1">
    <location>
        <begin position="26"/>
        <end position="69"/>
    </location>
</feature>
<feature type="compositionally biased region" description="Low complexity" evidence="1">
    <location>
        <begin position="26"/>
        <end position="36"/>
    </location>
</feature>
<name>A0A1J5Q683_9ZZZZ</name>
<reference evidence="2" key="1">
    <citation type="submission" date="2016-10" db="EMBL/GenBank/DDBJ databases">
        <title>Sequence of Gallionella enrichment culture.</title>
        <authorList>
            <person name="Poehlein A."/>
            <person name="Muehling M."/>
            <person name="Daniel R."/>
        </authorList>
    </citation>
    <scope>NUCLEOTIDE SEQUENCE</scope>
</reference>
<accession>A0A1J5Q683</accession>
<evidence type="ECO:0000256" key="1">
    <source>
        <dbReference type="SAM" id="MobiDB-lite"/>
    </source>
</evidence>